<reference evidence="1" key="1">
    <citation type="submission" date="2022-06" db="EMBL/GenBank/DDBJ databases">
        <title>Physiological and biochemical characterization and genomic elucidation of a strain of the genus Ensifer adhaerens M8 that combines arsenic oxidation and chromium reduction.</title>
        <authorList>
            <person name="Li X."/>
            <person name="Yu c."/>
        </authorList>
    </citation>
    <scope>NUCLEOTIDE SEQUENCE</scope>
    <source>
        <strain evidence="1">M8</strain>
    </source>
</reference>
<evidence type="ECO:0000313" key="2">
    <source>
        <dbReference type="Proteomes" id="UP001055460"/>
    </source>
</evidence>
<dbReference type="AlphaFoldDB" id="A0A9Q9D9W3"/>
<organism evidence="1 2">
    <name type="scientific">Ensifer adhaerens</name>
    <name type="common">Sinorhizobium morelense</name>
    <dbReference type="NCBI Taxonomy" id="106592"/>
    <lineage>
        <taxon>Bacteria</taxon>
        <taxon>Pseudomonadati</taxon>
        <taxon>Pseudomonadota</taxon>
        <taxon>Alphaproteobacteria</taxon>
        <taxon>Hyphomicrobiales</taxon>
        <taxon>Rhizobiaceae</taxon>
        <taxon>Sinorhizobium/Ensifer group</taxon>
        <taxon>Ensifer</taxon>
    </lineage>
</organism>
<dbReference type="Proteomes" id="UP001055460">
    <property type="component" value="Chromosome"/>
</dbReference>
<dbReference type="OrthoDB" id="9871849at2"/>
<evidence type="ECO:0000313" key="1">
    <source>
        <dbReference type="EMBL" id="USJ23336.1"/>
    </source>
</evidence>
<sequence>MSGSDALSVEKACRPPFLRLPCGFLLKSAQAQNRCDICHGDNIDSVLFAQNSAIHLLICVLRHIP</sequence>
<proteinExistence type="predicted"/>
<dbReference type="RefSeq" id="WP_143034216.1">
    <property type="nucleotide sequence ID" value="NZ_CAXURO020000001.1"/>
</dbReference>
<name>A0A9Q9D9W3_ENSAD</name>
<gene>
    <name evidence="1" type="ORF">NE863_19015</name>
</gene>
<dbReference type="EMBL" id="CP098807">
    <property type="protein sequence ID" value="USJ23336.1"/>
    <property type="molecule type" value="Genomic_DNA"/>
</dbReference>
<accession>A0A9Q9D9W3</accession>
<protein>
    <submittedName>
        <fullName evidence="1">Uncharacterized protein</fullName>
    </submittedName>
</protein>